<dbReference type="InterPro" id="IPR002052">
    <property type="entry name" value="DNA_methylase_N6_adenine_CS"/>
</dbReference>
<dbReference type="SUPFAM" id="SSF53335">
    <property type="entry name" value="S-adenosyl-L-methionine-dependent methyltransferases"/>
    <property type="match status" value="1"/>
</dbReference>
<evidence type="ECO:0000313" key="2">
    <source>
        <dbReference type="EMBL" id="EYB85275.1"/>
    </source>
</evidence>
<gene>
    <name evidence="2" type="primary">Acey_s0301.g1824</name>
    <name evidence="2" type="synonym">Acey-C18A3.1</name>
    <name evidence="2" type="ORF">Y032_0301g1824</name>
</gene>
<dbReference type="GO" id="GO:0005634">
    <property type="term" value="C:nucleus"/>
    <property type="evidence" value="ECO:0007669"/>
    <property type="project" value="TreeGrafter"/>
</dbReference>
<dbReference type="EMBL" id="JARK01001637">
    <property type="protein sequence ID" value="EYB85275.1"/>
    <property type="molecule type" value="Genomic_DNA"/>
</dbReference>
<proteinExistence type="inferred from homology"/>
<comment type="similarity">
    <text evidence="1">Belongs to the MT-A70-like family.</text>
</comment>
<dbReference type="GO" id="GO:0008168">
    <property type="term" value="F:methyltransferase activity"/>
    <property type="evidence" value="ECO:0007669"/>
    <property type="project" value="InterPro"/>
</dbReference>
<sequence>MTSFNVVSTKAYDIIDECSYYNELYKNVRGVLDEHLFMINGPFMMDSQFNAMKREGRRVRKRKKPISLGCSEEIAAIESISKEVRKEGWRIGYFSEQSTHDNNRMARNAARDLVERSFNFYRPRTISSAELILLEDNRFFSGENLRSDPEVGRFLQVPEDSDNFSDFVIDREYCMLNSWYRNQSDSVIRLNVSLSEGEPSTKYYMPPQSTFHIGAVTDVRDFTILNEENFDLILMDPPWENLSVKRQQSYVTSDSAISNIDMDCLDADGLLAVWITNRKGIDQDLEVHLKRWNLKRLATFIWLKVTREGDPICPFNSSHKLPYEKLVLASRAEAATRYASIAAADGKVFASVPMALPSRKPPVAILLKQFGISPNRCLELFARCLQPNTVSVGFETLLLQSSSCLVPSEFANS</sequence>
<dbReference type="PANTHER" id="PTHR12829">
    <property type="entry name" value="N6-ADENOSINE-METHYLTRANSFERASE"/>
    <property type="match status" value="1"/>
</dbReference>
<name>A0A016S3M8_9BILA</name>
<dbReference type="STRING" id="53326.A0A016S3M8"/>
<evidence type="ECO:0000313" key="3">
    <source>
        <dbReference type="Proteomes" id="UP000024635"/>
    </source>
</evidence>
<dbReference type="PANTHER" id="PTHR12829:SF4">
    <property type="entry name" value="N(6)-ADENINE-SPECIFIC METHYLTRANSFERASE METTL4"/>
    <property type="match status" value="1"/>
</dbReference>
<dbReference type="AlphaFoldDB" id="A0A016S3M8"/>
<organism evidence="2 3">
    <name type="scientific">Ancylostoma ceylanicum</name>
    <dbReference type="NCBI Taxonomy" id="53326"/>
    <lineage>
        <taxon>Eukaryota</taxon>
        <taxon>Metazoa</taxon>
        <taxon>Ecdysozoa</taxon>
        <taxon>Nematoda</taxon>
        <taxon>Chromadorea</taxon>
        <taxon>Rhabditida</taxon>
        <taxon>Rhabditina</taxon>
        <taxon>Rhabditomorpha</taxon>
        <taxon>Strongyloidea</taxon>
        <taxon>Ancylostomatidae</taxon>
        <taxon>Ancylostomatinae</taxon>
        <taxon>Ancylostoma</taxon>
    </lineage>
</organism>
<keyword evidence="3" id="KW-1185">Reference proteome</keyword>
<dbReference type="GO" id="GO:0032259">
    <property type="term" value="P:methylation"/>
    <property type="evidence" value="ECO:0007669"/>
    <property type="project" value="InterPro"/>
</dbReference>
<dbReference type="OrthoDB" id="61116at2759"/>
<dbReference type="PROSITE" id="PS51143">
    <property type="entry name" value="MT_A70"/>
    <property type="match status" value="1"/>
</dbReference>
<dbReference type="InterPro" id="IPR029063">
    <property type="entry name" value="SAM-dependent_MTases_sf"/>
</dbReference>
<protein>
    <recommendedName>
        <fullName evidence="4">MT-A70 protein</fullName>
    </recommendedName>
</protein>
<dbReference type="GO" id="GO:0003676">
    <property type="term" value="F:nucleic acid binding"/>
    <property type="evidence" value="ECO:0007669"/>
    <property type="project" value="InterPro"/>
</dbReference>
<dbReference type="Pfam" id="PF05063">
    <property type="entry name" value="MT-A70"/>
    <property type="match status" value="1"/>
</dbReference>
<reference evidence="3" key="1">
    <citation type="journal article" date="2015" name="Nat. Genet.">
        <title>The genome and transcriptome of the zoonotic hookworm Ancylostoma ceylanicum identify infection-specific gene families.</title>
        <authorList>
            <person name="Schwarz E.M."/>
            <person name="Hu Y."/>
            <person name="Antoshechkin I."/>
            <person name="Miller M.M."/>
            <person name="Sternberg P.W."/>
            <person name="Aroian R.V."/>
        </authorList>
    </citation>
    <scope>NUCLEOTIDE SEQUENCE</scope>
    <source>
        <strain evidence="3">HY135</strain>
    </source>
</reference>
<accession>A0A016S3M8</accession>
<dbReference type="PROSITE" id="PS00092">
    <property type="entry name" value="N6_MTASE"/>
    <property type="match status" value="1"/>
</dbReference>
<dbReference type="InterPro" id="IPR007757">
    <property type="entry name" value="MT-A70-like"/>
</dbReference>
<comment type="caution">
    <text evidence="2">The sequence shown here is derived from an EMBL/GenBank/DDBJ whole genome shotgun (WGS) entry which is preliminary data.</text>
</comment>
<evidence type="ECO:0000256" key="1">
    <source>
        <dbReference type="PROSITE-ProRule" id="PRU00489"/>
    </source>
</evidence>
<evidence type="ECO:0008006" key="4">
    <source>
        <dbReference type="Google" id="ProtNLM"/>
    </source>
</evidence>
<dbReference type="Proteomes" id="UP000024635">
    <property type="component" value="Unassembled WGS sequence"/>
</dbReference>